<evidence type="ECO:0000259" key="3">
    <source>
        <dbReference type="Pfam" id="PF01370"/>
    </source>
</evidence>
<feature type="domain" description="NAD-dependent epimerase/dehydratase" evidence="3">
    <location>
        <begin position="9"/>
        <end position="249"/>
    </location>
</feature>
<dbReference type="PANTHER" id="PTHR10366">
    <property type="entry name" value="NAD DEPENDENT EPIMERASE/DEHYDRATASE"/>
    <property type="match status" value="1"/>
</dbReference>
<evidence type="ECO:0000256" key="1">
    <source>
        <dbReference type="ARBA" id="ARBA00023002"/>
    </source>
</evidence>
<proteinExistence type="inferred from homology"/>
<dbReference type="InterPro" id="IPR036291">
    <property type="entry name" value="NAD(P)-bd_dom_sf"/>
</dbReference>
<organism evidence="4 5">
    <name type="scientific">Stylonychia lemnae</name>
    <name type="common">Ciliate</name>
    <dbReference type="NCBI Taxonomy" id="5949"/>
    <lineage>
        <taxon>Eukaryota</taxon>
        <taxon>Sar</taxon>
        <taxon>Alveolata</taxon>
        <taxon>Ciliophora</taxon>
        <taxon>Intramacronucleata</taxon>
        <taxon>Spirotrichea</taxon>
        <taxon>Stichotrichia</taxon>
        <taxon>Sporadotrichida</taxon>
        <taxon>Oxytrichidae</taxon>
        <taxon>Stylonychinae</taxon>
        <taxon>Stylonychia</taxon>
    </lineage>
</organism>
<dbReference type="InterPro" id="IPR001509">
    <property type="entry name" value="Epimerase_deHydtase"/>
</dbReference>
<dbReference type="OMA" id="TGDDWNP"/>
<dbReference type="InterPro" id="IPR050425">
    <property type="entry name" value="NAD(P)_dehydrat-like"/>
</dbReference>
<accession>A0A078AG42</accession>
<dbReference type="EMBL" id="CCKQ01008963">
    <property type="protein sequence ID" value="CDW80432.1"/>
    <property type="molecule type" value="Genomic_DNA"/>
</dbReference>
<dbReference type="Gene3D" id="3.40.50.720">
    <property type="entry name" value="NAD(P)-binding Rossmann-like Domain"/>
    <property type="match status" value="1"/>
</dbReference>
<reference evidence="4 5" key="1">
    <citation type="submission" date="2014-06" db="EMBL/GenBank/DDBJ databases">
        <authorList>
            <person name="Swart Estienne"/>
        </authorList>
    </citation>
    <scope>NUCLEOTIDE SEQUENCE [LARGE SCALE GENOMIC DNA]</scope>
    <source>
        <strain evidence="4 5">130c</strain>
    </source>
</reference>
<gene>
    <name evidence="4" type="primary">Contig10903.g11655</name>
    <name evidence="4" type="ORF">STYLEM_9430</name>
</gene>
<dbReference type="Proteomes" id="UP000039865">
    <property type="component" value="Unassembled WGS sequence"/>
</dbReference>
<keyword evidence="1" id="KW-0560">Oxidoreductase</keyword>
<evidence type="ECO:0000313" key="4">
    <source>
        <dbReference type="EMBL" id="CDW80432.1"/>
    </source>
</evidence>
<protein>
    <submittedName>
        <fullName evidence="4">Nad-dependent epimerase dehydratase</fullName>
    </submittedName>
</protein>
<sequence length="357" mass="40448">MESTSKEIILITGITGFIGSWIGKVFSENALGEFRIRASVRSIKKTEVLRKEYGDELFNQLEFVEADLNNKESLFKAVEGVKYIIHVASPIPGAINVSGEEMLRGARDGMNTIIEAALQNKVKRIVITSSFSTILGDHWRRSERDHIYTEEDFAPMTTPDGYARSKITQETIAREFLKNQKPGEDGYMLEMLTIHPTFVIGPTLIPERNSTVEAIAKIVNRQIPGIPNFQHPFVDVRDVAMAHYLAFKTPGISGGRFIIDMAPINMQEVADILHNELRQYGYRCQNRRIGYCPIKIASWFDPQVKIILPWINGNIRSTNQKSIDILGMQYTRDLKQTVIDTGYSLIDKGLVPDKRKK</sequence>
<dbReference type="Pfam" id="PF01370">
    <property type="entry name" value="Epimerase"/>
    <property type="match status" value="1"/>
</dbReference>
<evidence type="ECO:0000256" key="2">
    <source>
        <dbReference type="ARBA" id="ARBA00023445"/>
    </source>
</evidence>
<comment type="similarity">
    <text evidence="2">Belongs to the NAD(P)-dependent epimerase/dehydratase family. Dihydroflavonol-4-reductase subfamily.</text>
</comment>
<evidence type="ECO:0000313" key="5">
    <source>
        <dbReference type="Proteomes" id="UP000039865"/>
    </source>
</evidence>
<dbReference type="OrthoDB" id="2735536at2759"/>
<dbReference type="SUPFAM" id="SSF51735">
    <property type="entry name" value="NAD(P)-binding Rossmann-fold domains"/>
    <property type="match status" value="1"/>
</dbReference>
<dbReference type="GO" id="GO:0016616">
    <property type="term" value="F:oxidoreductase activity, acting on the CH-OH group of donors, NAD or NADP as acceptor"/>
    <property type="evidence" value="ECO:0007669"/>
    <property type="project" value="TreeGrafter"/>
</dbReference>
<dbReference type="InParanoid" id="A0A078AG42"/>
<dbReference type="PANTHER" id="PTHR10366:SF564">
    <property type="entry name" value="STEROL-4-ALPHA-CARBOXYLATE 3-DEHYDROGENASE, DECARBOXYLATING"/>
    <property type="match status" value="1"/>
</dbReference>
<name>A0A078AG42_STYLE</name>
<dbReference type="AlphaFoldDB" id="A0A078AG42"/>
<keyword evidence="5" id="KW-1185">Reference proteome</keyword>